<gene>
    <name evidence="3" type="ORF">BTO30_01365</name>
</gene>
<comment type="caution">
    <text evidence="3">The sequence shown here is derived from an EMBL/GenBank/DDBJ whole genome shotgun (WGS) entry which is preliminary data.</text>
</comment>
<dbReference type="PANTHER" id="PTHR44757">
    <property type="entry name" value="DIGUANYLATE CYCLASE DGCP"/>
    <property type="match status" value="1"/>
</dbReference>
<evidence type="ECO:0000259" key="2">
    <source>
        <dbReference type="PROSITE" id="PS50887"/>
    </source>
</evidence>
<dbReference type="SMART" id="SM00267">
    <property type="entry name" value="GGDEF"/>
    <property type="match status" value="1"/>
</dbReference>
<evidence type="ECO:0000313" key="4">
    <source>
        <dbReference type="Proteomes" id="UP000185568"/>
    </source>
</evidence>
<dbReference type="RefSeq" id="WP_075396910.1">
    <property type="nucleotide sequence ID" value="NZ_MSDU01000003.1"/>
</dbReference>
<dbReference type="SUPFAM" id="SSF141868">
    <property type="entry name" value="EAL domain-like"/>
    <property type="match status" value="1"/>
</dbReference>
<dbReference type="Pfam" id="PF00990">
    <property type="entry name" value="GGDEF"/>
    <property type="match status" value="1"/>
</dbReference>
<dbReference type="Gene3D" id="3.20.20.450">
    <property type="entry name" value="EAL domain"/>
    <property type="match status" value="1"/>
</dbReference>
<dbReference type="NCBIfam" id="TIGR00254">
    <property type="entry name" value="GGDEF"/>
    <property type="match status" value="1"/>
</dbReference>
<protein>
    <recommendedName>
        <fullName evidence="5">Diguanylate cyclase</fullName>
    </recommendedName>
</protein>
<dbReference type="PROSITE" id="PS50887">
    <property type="entry name" value="GGDEF"/>
    <property type="match status" value="1"/>
</dbReference>
<proteinExistence type="predicted"/>
<dbReference type="Pfam" id="PF01590">
    <property type="entry name" value="GAF"/>
    <property type="match status" value="1"/>
</dbReference>
<dbReference type="EMBL" id="MSDU01000003">
    <property type="protein sequence ID" value="OLN24092.1"/>
    <property type="molecule type" value="Genomic_DNA"/>
</dbReference>
<dbReference type="Gene3D" id="3.30.70.270">
    <property type="match status" value="1"/>
</dbReference>
<dbReference type="CDD" id="cd01949">
    <property type="entry name" value="GGDEF"/>
    <property type="match status" value="1"/>
</dbReference>
<dbReference type="Proteomes" id="UP000185568">
    <property type="component" value="Unassembled WGS sequence"/>
</dbReference>
<accession>A0A1Q8Q9X3</accession>
<dbReference type="InterPro" id="IPR029787">
    <property type="entry name" value="Nucleotide_cyclase"/>
</dbReference>
<dbReference type="Gene3D" id="3.30.450.40">
    <property type="match status" value="1"/>
</dbReference>
<keyword evidence="4" id="KW-1185">Reference proteome</keyword>
<organism evidence="3 4">
    <name type="scientific">Domibacillus antri</name>
    <dbReference type="NCBI Taxonomy" id="1714264"/>
    <lineage>
        <taxon>Bacteria</taxon>
        <taxon>Bacillati</taxon>
        <taxon>Bacillota</taxon>
        <taxon>Bacilli</taxon>
        <taxon>Bacillales</taxon>
        <taxon>Bacillaceae</taxon>
        <taxon>Domibacillus</taxon>
    </lineage>
</organism>
<dbReference type="InterPro" id="IPR000160">
    <property type="entry name" value="GGDEF_dom"/>
</dbReference>
<feature type="domain" description="GGDEF" evidence="2">
    <location>
        <begin position="186"/>
        <end position="318"/>
    </location>
</feature>
<sequence length="576" mass="66005">MSENLLDSFFHKRLNEVSMRILEMAGHFLDVNTLFIAVNDHKQNTFLHVSNKNEILASVGDSLPYYDTYCSLVELNNGSSLYIQDITTHPLTRQLAVTNNLGSGSFCGVPIYLKNNEMYGTICALDRNHFALTSEQLYLLETLGQFLSYIIELEQSHLTDSLTDLFNRTFLHEYMKEWEASEASIQSLGFLFLDLDRFKQVNDTYGHEAGDELLVQFSRRLQECFPARYPAARISGDEFLMIMPGETRDSILSMLQESEETLRTPFMINGTALHLSFSAGISVYPDDGDDWKQILKQADISMYQAKHAGRNKVFYYEKAMDADFLQKMSIEQDLHRAIEWNELKLVFQPQFHLHTGEMTGMEALLRWHHPKFGIVPPLQFIKTAEENGLIVPIGEWVVEEVCRIIQRWEAANMPIYPVSINVSTRQLQNDFVSFLERMLSKYDIPSSMINIELTESFLADSTAFAVLNQFQDLCVDIAIDDFGTGFSSLSYLERFPVQFIKIDQSFIQRMLDSKKQTDIVHSIIVMAHALEAKTIAEGVETSEQAALLKQLGCDWAQGYHFSQPVNEEELRSLLKR</sequence>
<dbReference type="SUPFAM" id="SSF55781">
    <property type="entry name" value="GAF domain-like"/>
    <property type="match status" value="1"/>
</dbReference>
<reference evidence="3 4" key="1">
    <citation type="submission" date="2016-12" db="EMBL/GenBank/DDBJ databases">
        <title>Domibacillus antri genome sequencing.</title>
        <authorList>
            <person name="Verma A."/>
            <person name="Krishnamurthi S."/>
        </authorList>
    </citation>
    <scope>NUCLEOTIDE SEQUENCE [LARGE SCALE GENOMIC DNA]</scope>
    <source>
        <strain evidence="3 4">XD80</strain>
    </source>
</reference>
<dbReference type="InterPro" id="IPR035919">
    <property type="entry name" value="EAL_sf"/>
</dbReference>
<dbReference type="STRING" id="1714264.BTO30_01365"/>
<dbReference type="PROSITE" id="PS50883">
    <property type="entry name" value="EAL"/>
    <property type="match status" value="1"/>
</dbReference>
<dbReference type="Pfam" id="PF00563">
    <property type="entry name" value="EAL"/>
    <property type="match status" value="1"/>
</dbReference>
<dbReference type="PANTHER" id="PTHR44757:SF2">
    <property type="entry name" value="BIOFILM ARCHITECTURE MAINTENANCE PROTEIN MBAA"/>
    <property type="match status" value="1"/>
</dbReference>
<dbReference type="SUPFAM" id="SSF55073">
    <property type="entry name" value="Nucleotide cyclase"/>
    <property type="match status" value="1"/>
</dbReference>
<dbReference type="InterPro" id="IPR003018">
    <property type="entry name" value="GAF"/>
</dbReference>
<dbReference type="InterPro" id="IPR052155">
    <property type="entry name" value="Biofilm_reg_signaling"/>
</dbReference>
<dbReference type="CDD" id="cd01948">
    <property type="entry name" value="EAL"/>
    <property type="match status" value="1"/>
</dbReference>
<name>A0A1Q8Q9X3_9BACI</name>
<dbReference type="InterPro" id="IPR029016">
    <property type="entry name" value="GAF-like_dom_sf"/>
</dbReference>
<dbReference type="SMART" id="SM00065">
    <property type="entry name" value="GAF"/>
    <property type="match status" value="1"/>
</dbReference>
<feature type="domain" description="EAL" evidence="1">
    <location>
        <begin position="327"/>
        <end position="576"/>
    </location>
</feature>
<evidence type="ECO:0000259" key="1">
    <source>
        <dbReference type="PROSITE" id="PS50883"/>
    </source>
</evidence>
<dbReference type="InterPro" id="IPR001633">
    <property type="entry name" value="EAL_dom"/>
</dbReference>
<evidence type="ECO:0000313" key="3">
    <source>
        <dbReference type="EMBL" id="OLN24092.1"/>
    </source>
</evidence>
<dbReference type="AlphaFoldDB" id="A0A1Q8Q9X3"/>
<dbReference type="OrthoDB" id="9759607at2"/>
<evidence type="ECO:0008006" key="5">
    <source>
        <dbReference type="Google" id="ProtNLM"/>
    </source>
</evidence>
<dbReference type="InterPro" id="IPR043128">
    <property type="entry name" value="Rev_trsase/Diguanyl_cyclase"/>
</dbReference>
<dbReference type="SMART" id="SM00052">
    <property type="entry name" value="EAL"/>
    <property type="match status" value="1"/>
</dbReference>